<comment type="caution">
    <text evidence="2">The sequence shown here is derived from an EMBL/GenBank/DDBJ whole genome shotgun (WGS) entry which is preliminary data.</text>
</comment>
<feature type="chain" id="PRO_5015750874" evidence="1">
    <location>
        <begin position="21"/>
        <end position="88"/>
    </location>
</feature>
<evidence type="ECO:0000313" key="2">
    <source>
        <dbReference type="EMBL" id="PVA08285.1"/>
    </source>
</evidence>
<dbReference type="Proteomes" id="UP000244817">
    <property type="component" value="Unassembled WGS sequence"/>
</dbReference>
<protein>
    <submittedName>
        <fullName evidence="2">Uncharacterized protein</fullName>
    </submittedName>
</protein>
<dbReference type="EMBL" id="QCYG01000001">
    <property type="protein sequence ID" value="PVA08285.1"/>
    <property type="molecule type" value="Genomic_DNA"/>
</dbReference>
<dbReference type="AlphaFoldDB" id="A0A2T7G1I7"/>
<feature type="signal peptide" evidence="1">
    <location>
        <begin position="1"/>
        <end position="20"/>
    </location>
</feature>
<reference evidence="2 3" key="1">
    <citation type="submission" date="2018-04" db="EMBL/GenBank/DDBJ databases">
        <title>Pelagivirga bohaiensis gen. nov., sp. nov., a bacterium isolated from the Bohai Sea.</title>
        <authorList>
            <person name="Ji X."/>
        </authorList>
    </citation>
    <scope>NUCLEOTIDE SEQUENCE [LARGE SCALE GENOMIC DNA]</scope>
    <source>
        <strain evidence="2 3">BH-SD16</strain>
    </source>
</reference>
<evidence type="ECO:0000313" key="3">
    <source>
        <dbReference type="Proteomes" id="UP000244817"/>
    </source>
</evidence>
<gene>
    <name evidence="2" type="ORF">DC363_02000</name>
</gene>
<name>A0A2T7G1I7_9RHOB</name>
<organism evidence="2 3">
    <name type="scientific">Thalassorhabdomicrobium marinisediminis</name>
    <dbReference type="NCBI Taxonomy" id="2170577"/>
    <lineage>
        <taxon>Bacteria</taxon>
        <taxon>Pseudomonadati</taxon>
        <taxon>Pseudomonadota</taxon>
        <taxon>Alphaproteobacteria</taxon>
        <taxon>Rhodobacterales</taxon>
        <taxon>Paracoccaceae</taxon>
        <taxon>Thalassorhabdomicrobium</taxon>
    </lineage>
</organism>
<evidence type="ECO:0000256" key="1">
    <source>
        <dbReference type="SAM" id="SignalP"/>
    </source>
</evidence>
<proteinExistence type="predicted"/>
<dbReference type="RefSeq" id="WP_108639439.1">
    <property type="nucleotide sequence ID" value="NZ_CANLQJ010000002.1"/>
</dbReference>
<keyword evidence="3" id="KW-1185">Reference proteome</keyword>
<sequence length="88" mass="9174">MKTTAFLAALTVALTPAAMANPNDGNIGGAKFITVQSTDTRAPVAQEPPLAGLDPALSYFIYDGLVYEVDAESAEILALVGNIDEFTN</sequence>
<accession>A0A2T7G1I7</accession>
<keyword evidence="1" id="KW-0732">Signal</keyword>